<evidence type="ECO:0008006" key="5">
    <source>
        <dbReference type="Google" id="ProtNLM"/>
    </source>
</evidence>
<name>A0A7W5Z148_9HYPH</name>
<evidence type="ECO:0000313" key="4">
    <source>
        <dbReference type="Proteomes" id="UP000537592"/>
    </source>
</evidence>
<dbReference type="InterPro" id="IPR006597">
    <property type="entry name" value="Sel1-like"/>
</dbReference>
<gene>
    <name evidence="3" type="ORF">FHS81_000117</name>
</gene>
<proteinExistence type="predicted"/>
<evidence type="ECO:0000256" key="2">
    <source>
        <dbReference type="SAM" id="SignalP"/>
    </source>
</evidence>
<dbReference type="EMBL" id="JACICC010000001">
    <property type="protein sequence ID" value="MBB3808063.1"/>
    <property type="molecule type" value="Genomic_DNA"/>
</dbReference>
<evidence type="ECO:0000256" key="1">
    <source>
        <dbReference type="SAM" id="MobiDB-lite"/>
    </source>
</evidence>
<evidence type="ECO:0000313" key="3">
    <source>
        <dbReference type="EMBL" id="MBB3808063.1"/>
    </source>
</evidence>
<keyword evidence="2" id="KW-0732">Signal</keyword>
<dbReference type="InterPro" id="IPR050767">
    <property type="entry name" value="Sel1_AlgK"/>
</dbReference>
<keyword evidence="4" id="KW-1185">Reference proteome</keyword>
<dbReference type="Pfam" id="PF08238">
    <property type="entry name" value="Sel1"/>
    <property type="match status" value="6"/>
</dbReference>
<feature type="signal peptide" evidence="2">
    <location>
        <begin position="1"/>
        <end position="21"/>
    </location>
</feature>
<dbReference type="GO" id="GO:0036503">
    <property type="term" value="P:ERAD pathway"/>
    <property type="evidence" value="ECO:0007669"/>
    <property type="project" value="TreeGrafter"/>
</dbReference>
<dbReference type="Proteomes" id="UP000537592">
    <property type="component" value="Unassembled WGS sequence"/>
</dbReference>
<dbReference type="AlphaFoldDB" id="A0A7W5Z148"/>
<dbReference type="SUPFAM" id="SSF81901">
    <property type="entry name" value="HCP-like"/>
    <property type="match status" value="2"/>
</dbReference>
<dbReference type="PANTHER" id="PTHR11102:SF160">
    <property type="entry name" value="ERAD-ASSOCIATED E3 UBIQUITIN-PROTEIN LIGASE COMPONENT HRD3"/>
    <property type="match status" value="1"/>
</dbReference>
<protein>
    <recommendedName>
        <fullName evidence="5">Sel1 repeat family protein</fullName>
    </recommendedName>
</protein>
<feature type="chain" id="PRO_5031044999" description="Sel1 repeat family protein" evidence="2">
    <location>
        <begin position="22"/>
        <end position="377"/>
    </location>
</feature>
<comment type="caution">
    <text evidence="3">The sequence shown here is derived from an EMBL/GenBank/DDBJ whole genome shotgun (WGS) entry which is preliminary data.</text>
</comment>
<dbReference type="RefSeq" id="WP_183750111.1">
    <property type="nucleotide sequence ID" value="NZ_JACICC010000001.1"/>
</dbReference>
<organism evidence="3 4">
    <name type="scientific">Pseudochelatococcus contaminans</name>
    <dbReference type="NCBI Taxonomy" id="1538103"/>
    <lineage>
        <taxon>Bacteria</taxon>
        <taxon>Pseudomonadati</taxon>
        <taxon>Pseudomonadota</taxon>
        <taxon>Alphaproteobacteria</taxon>
        <taxon>Hyphomicrobiales</taxon>
        <taxon>Chelatococcaceae</taxon>
        <taxon>Pseudochelatococcus</taxon>
    </lineage>
</organism>
<dbReference type="Gene3D" id="1.25.40.10">
    <property type="entry name" value="Tetratricopeptide repeat domain"/>
    <property type="match status" value="2"/>
</dbReference>
<dbReference type="PANTHER" id="PTHR11102">
    <property type="entry name" value="SEL-1-LIKE PROTEIN"/>
    <property type="match status" value="1"/>
</dbReference>
<sequence length="377" mass="39433">MSRETKAPGLALLAATGMALAAAGLSAQTAMAQRGRASEPPLSIPYTGFGSGTASSSLETAPRGDSRFLPAPTDRVESAAAVPTLPDPSADYAFADYQRGFYKAAFQGALMRVGRNPQDGPAMTLLAEIYSRGLGVASDPEKARSWYESAAALNEPNALFSLAMLVLEESAIAAEPDKARKHAEGLALLQKAADAGHPLAAYNLAVALIGARDQQDLTRAADLLRRAADSEVADAQYALGILLREGRGVSPDITAAAQWMARAAANGNTDAQVELAIMLFNGSGITASEERAARLFALAAARGNAIAQNRLARIQAAGRGAPRDLVSAAAWHLMASRQGRADPWLDSALKGLSADERKRAEALARARTEDINFGLEP</sequence>
<dbReference type="SMART" id="SM00671">
    <property type="entry name" value="SEL1"/>
    <property type="match status" value="6"/>
</dbReference>
<dbReference type="InterPro" id="IPR011990">
    <property type="entry name" value="TPR-like_helical_dom_sf"/>
</dbReference>
<reference evidence="3 4" key="1">
    <citation type="submission" date="2020-08" db="EMBL/GenBank/DDBJ databases">
        <title>Genomic Encyclopedia of Type Strains, Phase IV (KMG-IV): sequencing the most valuable type-strain genomes for metagenomic binning, comparative biology and taxonomic classification.</title>
        <authorList>
            <person name="Goeker M."/>
        </authorList>
    </citation>
    <scope>NUCLEOTIDE SEQUENCE [LARGE SCALE GENOMIC DNA]</scope>
    <source>
        <strain evidence="3 4">DSM 28760</strain>
    </source>
</reference>
<accession>A0A7W5Z148</accession>
<feature type="region of interest" description="Disordered" evidence="1">
    <location>
        <begin position="32"/>
        <end position="65"/>
    </location>
</feature>